<feature type="domain" description="RNA polymerase sigma-70 region 2" evidence="6">
    <location>
        <begin position="11"/>
        <end position="72"/>
    </location>
</feature>
<evidence type="ECO:0000256" key="5">
    <source>
        <dbReference type="ARBA" id="ARBA00023163"/>
    </source>
</evidence>
<evidence type="ECO:0000259" key="7">
    <source>
        <dbReference type="Pfam" id="PF08281"/>
    </source>
</evidence>
<dbReference type="InterPro" id="IPR013325">
    <property type="entry name" value="RNA_pol_sigma_r2"/>
</dbReference>
<name>A0ABW2TW35_9PSEU</name>
<dbReference type="InterPro" id="IPR013249">
    <property type="entry name" value="RNA_pol_sigma70_r4_t2"/>
</dbReference>
<keyword evidence="4" id="KW-0238">DNA-binding</keyword>
<protein>
    <submittedName>
        <fullName evidence="8">SigE family RNA polymerase sigma factor</fullName>
    </submittedName>
</protein>
<evidence type="ECO:0000313" key="8">
    <source>
        <dbReference type="EMBL" id="MFC7617539.1"/>
    </source>
</evidence>
<dbReference type="InterPro" id="IPR007627">
    <property type="entry name" value="RNA_pol_sigma70_r2"/>
</dbReference>
<dbReference type="Pfam" id="PF04542">
    <property type="entry name" value="Sigma70_r2"/>
    <property type="match status" value="1"/>
</dbReference>
<dbReference type="SUPFAM" id="SSF88659">
    <property type="entry name" value="Sigma3 and sigma4 domains of RNA polymerase sigma factors"/>
    <property type="match status" value="1"/>
</dbReference>
<dbReference type="Gene3D" id="1.10.10.10">
    <property type="entry name" value="Winged helix-like DNA-binding domain superfamily/Winged helix DNA-binding domain"/>
    <property type="match status" value="1"/>
</dbReference>
<evidence type="ECO:0000259" key="6">
    <source>
        <dbReference type="Pfam" id="PF04542"/>
    </source>
</evidence>
<sequence length="155" mass="17301">MTFEEFLNQRLTPLLRYATVLTCDPAQAQDLVQDVLERAQRKWARIGRMDLPAAYVKRMVTNEFLSWRRRRADLAVPVTTLDALTPPLADPTALVDQRAALLDGIARLPRKQRAAVVLRYYEGLDDTEIATELGCSPGTVRSHISAASPPCAPRS</sequence>
<dbReference type="Proteomes" id="UP001596512">
    <property type="component" value="Unassembled WGS sequence"/>
</dbReference>
<dbReference type="SUPFAM" id="SSF88946">
    <property type="entry name" value="Sigma2 domain of RNA polymerase sigma factors"/>
    <property type="match status" value="1"/>
</dbReference>
<keyword evidence="5" id="KW-0804">Transcription</keyword>
<dbReference type="InterPro" id="IPR014284">
    <property type="entry name" value="RNA_pol_sigma-70_dom"/>
</dbReference>
<dbReference type="PANTHER" id="PTHR43133:SF50">
    <property type="entry name" value="ECF RNA POLYMERASE SIGMA FACTOR SIGM"/>
    <property type="match status" value="1"/>
</dbReference>
<evidence type="ECO:0000256" key="3">
    <source>
        <dbReference type="ARBA" id="ARBA00023082"/>
    </source>
</evidence>
<proteinExistence type="inferred from homology"/>
<keyword evidence="3" id="KW-0731">Sigma factor</keyword>
<gene>
    <name evidence="8" type="ORF">ACFQV2_33105</name>
</gene>
<dbReference type="PANTHER" id="PTHR43133">
    <property type="entry name" value="RNA POLYMERASE ECF-TYPE SIGMA FACTO"/>
    <property type="match status" value="1"/>
</dbReference>
<evidence type="ECO:0000256" key="1">
    <source>
        <dbReference type="ARBA" id="ARBA00010641"/>
    </source>
</evidence>
<dbReference type="CDD" id="cd06171">
    <property type="entry name" value="Sigma70_r4"/>
    <property type="match status" value="1"/>
</dbReference>
<dbReference type="InterPro" id="IPR039425">
    <property type="entry name" value="RNA_pol_sigma-70-like"/>
</dbReference>
<comment type="similarity">
    <text evidence="1">Belongs to the sigma-70 factor family. ECF subfamily.</text>
</comment>
<accession>A0ABW2TW35</accession>
<dbReference type="EMBL" id="JBHTEY010000004">
    <property type="protein sequence ID" value="MFC7617539.1"/>
    <property type="molecule type" value="Genomic_DNA"/>
</dbReference>
<keyword evidence="9" id="KW-1185">Reference proteome</keyword>
<comment type="caution">
    <text evidence="8">The sequence shown here is derived from an EMBL/GenBank/DDBJ whole genome shotgun (WGS) entry which is preliminary data.</text>
</comment>
<organism evidence="8 9">
    <name type="scientific">Actinokineospora soli</name>
    <dbReference type="NCBI Taxonomy" id="1048753"/>
    <lineage>
        <taxon>Bacteria</taxon>
        <taxon>Bacillati</taxon>
        <taxon>Actinomycetota</taxon>
        <taxon>Actinomycetes</taxon>
        <taxon>Pseudonocardiales</taxon>
        <taxon>Pseudonocardiaceae</taxon>
        <taxon>Actinokineospora</taxon>
    </lineage>
</organism>
<dbReference type="Gene3D" id="1.10.1740.10">
    <property type="match status" value="1"/>
</dbReference>
<dbReference type="NCBIfam" id="TIGR02937">
    <property type="entry name" value="sigma70-ECF"/>
    <property type="match status" value="1"/>
</dbReference>
<evidence type="ECO:0000256" key="4">
    <source>
        <dbReference type="ARBA" id="ARBA00023125"/>
    </source>
</evidence>
<evidence type="ECO:0000313" key="9">
    <source>
        <dbReference type="Proteomes" id="UP001596512"/>
    </source>
</evidence>
<dbReference type="InterPro" id="IPR013324">
    <property type="entry name" value="RNA_pol_sigma_r3/r4-like"/>
</dbReference>
<keyword evidence="2" id="KW-0805">Transcription regulation</keyword>
<reference evidence="9" key="1">
    <citation type="journal article" date="2019" name="Int. J. Syst. Evol. Microbiol.">
        <title>The Global Catalogue of Microorganisms (GCM) 10K type strain sequencing project: providing services to taxonomists for standard genome sequencing and annotation.</title>
        <authorList>
            <consortium name="The Broad Institute Genomics Platform"/>
            <consortium name="The Broad Institute Genome Sequencing Center for Infectious Disease"/>
            <person name="Wu L."/>
            <person name="Ma J."/>
        </authorList>
    </citation>
    <scope>NUCLEOTIDE SEQUENCE [LARGE SCALE GENOMIC DNA]</scope>
    <source>
        <strain evidence="9">JCM 17695</strain>
    </source>
</reference>
<feature type="domain" description="RNA polymerase sigma factor 70 region 4 type 2" evidence="7">
    <location>
        <begin position="99"/>
        <end position="147"/>
    </location>
</feature>
<dbReference type="Pfam" id="PF08281">
    <property type="entry name" value="Sigma70_r4_2"/>
    <property type="match status" value="1"/>
</dbReference>
<evidence type="ECO:0000256" key="2">
    <source>
        <dbReference type="ARBA" id="ARBA00023015"/>
    </source>
</evidence>
<dbReference type="InterPro" id="IPR036388">
    <property type="entry name" value="WH-like_DNA-bd_sf"/>
</dbReference>